<dbReference type="Proteomes" id="UP000566985">
    <property type="component" value="Unassembled WGS sequence"/>
</dbReference>
<dbReference type="AlphaFoldDB" id="A0A7Y6NBE7"/>
<reference evidence="3 4" key="1">
    <citation type="submission" date="2020-05" db="EMBL/GenBank/DDBJ databases">
        <title>Whole Genome Sequences of Enterobacteriales Associated with the International Space Station.</title>
        <authorList>
            <person name="Bharadwaj A."/>
            <person name="Daudu R."/>
            <person name="Singh N."/>
            <person name="Wood J."/>
            <person name="Debieu M."/>
            <person name="Mason C."/>
            <person name="Wang C."/>
            <person name="Venkateswaran K."/>
        </authorList>
    </citation>
    <scope>NUCLEOTIDE SEQUENCE [LARGE SCALE GENOMIC DNA]</scope>
    <source>
        <strain evidence="3 4">IF5SW-B1</strain>
    </source>
</reference>
<evidence type="ECO:0000313" key="3">
    <source>
        <dbReference type="EMBL" id="NUY95381.1"/>
    </source>
</evidence>
<protein>
    <submittedName>
        <fullName evidence="3">DNA circularization N-terminal domain-containing protein</fullName>
    </submittedName>
</protein>
<gene>
    <name evidence="3" type="ORF">HU668_02775</name>
</gene>
<dbReference type="Pfam" id="PF07157">
    <property type="entry name" value="DNA_circ_N"/>
    <property type="match status" value="1"/>
</dbReference>
<dbReference type="InterPro" id="IPR009826">
    <property type="entry name" value="DNA_circ_N"/>
</dbReference>
<organism evidence="3 4">
    <name type="scientific">Pantoea brenneri</name>
    <dbReference type="NCBI Taxonomy" id="472694"/>
    <lineage>
        <taxon>Bacteria</taxon>
        <taxon>Pseudomonadati</taxon>
        <taxon>Pseudomonadota</taxon>
        <taxon>Gammaproteobacteria</taxon>
        <taxon>Enterobacterales</taxon>
        <taxon>Erwiniaceae</taxon>
        <taxon>Pantoea</taxon>
    </lineage>
</organism>
<evidence type="ECO:0000313" key="4">
    <source>
        <dbReference type="Proteomes" id="UP000566985"/>
    </source>
</evidence>
<dbReference type="GeneID" id="57344047"/>
<feature type="region of interest" description="Disordered" evidence="1">
    <location>
        <begin position="295"/>
        <end position="315"/>
    </location>
</feature>
<name>A0A7Y6NBE7_9GAMM</name>
<dbReference type="EMBL" id="JABWPM010000001">
    <property type="protein sequence ID" value="NUY95381.1"/>
    <property type="molecule type" value="Genomic_DNA"/>
</dbReference>
<dbReference type="RefSeq" id="WP_069730014.1">
    <property type="nucleotide sequence ID" value="NZ_JABWPE010000001.1"/>
</dbReference>
<accession>A0A7Y6NBE7</accession>
<comment type="caution">
    <text evidence="3">The sequence shown here is derived from an EMBL/GenBank/DDBJ whole genome shotgun (WGS) entry which is preliminary data.</text>
</comment>
<evidence type="ECO:0000259" key="2">
    <source>
        <dbReference type="Pfam" id="PF07157"/>
    </source>
</evidence>
<sequence length="458" mass="49571">MSWKDNLQDASLRGIAFKVDSDEATFGRRVQVHEYPNRDKPWAEDLGRATRRFSVQAYLIGDDFFEQRNRLIEAIEKPGSCTLVHPYYGEMTVVVDDAVRVSHSQSEGRMCRVSFSFVESGELSFPTAGLATGQKLTSSVSFLDDAISSAFGAFGMDGLPDFLQDGVLDEAAGMFSTVTSAFQYVDSGISAASRLMQGDLSVLLSPPSSGMSFVNRLQTMWRAGTRLTGNTSDLMSMIKGLTGVTIDSGLAPRGVWKTDSKTAQAQTTQRNYVAQAVRTTAISEAAATVTSLPQPANRTVTRQQDPQQPVVVSHPAVSNIRTESGSAASDIDTTATGTVSASSGVTTSLDNSTVISWDDLAQVRDSLNEAIDLEMERVSDDGLYQALVTVRTDVNRDISARLEQVERMTERTPSQVTPALVLAADWYDSASRAGDITARNGIRHPGFVPVQSLRVPVR</sequence>
<feature type="domain" description="DNA circulation N-terminal" evidence="2">
    <location>
        <begin position="7"/>
        <end position="93"/>
    </location>
</feature>
<feature type="compositionally biased region" description="Polar residues" evidence="1">
    <location>
        <begin position="295"/>
        <end position="307"/>
    </location>
</feature>
<evidence type="ECO:0000256" key="1">
    <source>
        <dbReference type="SAM" id="MobiDB-lite"/>
    </source>
</evidence>
<proteinExistence type="predicted"/>